<feature type="transmembrane region" description="Helical" evidence="2">
    <location>
        <begin position="262"/>
        <end position="284"/>
    </location>
</feature>
<dbReference type="SUPFAM" id="SSF48317">
    <property type="entry name" value="Acid phosphatase/Vanadium-dependent haloperoxidase"/>
    <property type="match status" value="1"/>
</dbReference>
<name>A0ABW2AMA2_9MICO</name>
<keyword evidence="2" id="KW-0812">Transmembrane</keyword>
<evidence type="ECO:0000256" key="1">
    <source>
        <dbReference type="SAM" id="MobiDB-lite"/>
    </source>
</evidence>
<accession>A0ABW2AMA2</accession>
<keyword evidence="5" id="KW-1185">Reference proteome</keyword>
<feature type="transmembrane region" description="Helical" evidence="2">
    <location>
        <begin position="31"/>
        <end position="54"/>
    </location>
</feature>
<feature type="transmembrane region" description="Helical" evidence="2">
    <location>
        <begin position="83"/>
        <end position="105"/>
    </location>
</feature>
<feature type="transmembrane region" description="Helical" evidence="2">
    <location>
        <begin position="196"/>
        <end position="217"/>
    </location>
</feature>
<evidence type="ECO:0000259" key="3">
    <source>
        <dbReference type="Pfam" id="PF01569"/>
    </source>
</evidence>
<protein>
    <submittedName>
        <fullName evidence="4">Phosphatase PAP2 family protein</fullName>
    </submittedName>
</protein>
<feature type="transmembrane region" description="Helical" evidence="2">
    <location>
        <begin position="112"/>
        <end position="133"/>
    </location>
</feature>
<dbReference type="Gene3D" id="1.20.144.10">
    <property type="entry name" value="Phosphatidic acid phosphatase type 2/haloperoxidase"/>
    <property type="match status" value="1"/>
</dbReference>
<keyword evidence="2" id="KW-1133">Transmembrane helix</keyword>
<feature type="domain" description="Phosphatidic acid phosphatase type 2/haloperoxidase" evidence="3">
    <location>
        <begin position="136"/>
        <end position="213"/>
    </location>
</feature>
<evidence type="ECO:0000313" key="5">
    <source>
        <dbReference type="Proteomes" id="UP001596298"/>
    </source>
</evidence>
<feature type="transmembrane region" description="Helical" evidence="2">
    <location>
        <begin position="169"/>
        <end position="190"/>
    </location>
</feature>
<feature type="transmembrane region" description="Helical" evidence="2">
    <location>
        <begin position="229"/>
        <end position="250"/>
    </location>
</feature>
<dbReference type="Pfam" id="PF01569">
    <property type="entry name" value="PAP2"/>
    <property type="match status" value="1"/>
</dbReference>
<keyword evidence="2" id="KW-0472">Membrane</keyword>
<gene>
    <name evidence="4" type="ORF">ACFQDH_23215</name>
</gene>
<dbReference type="EMBL" id="JBHSWH010000001">
    <property type="protein sequence ID" value="MFC6708067.1"/>
    <property type="molecule type" value="Genomic_DNA"/>
</dbReference>
<reference evidence="5" key="1">
    <citation type="journal article" date="2019" name="Int. J. Syst. Evol. Microbiol.">
        <title>The Global Catalogue of Microorganisms (GCM) 10K type strain sequencing project: providing services to taxonomists for standard genome sequencing and annotation.</title>
        <authorList>
            <consortium name="The Broad Institute Genomics Platform"/>
            <consortium name="The Broad Institute Genome Sequencing Center for Infectious Disease"/>
            <person name="Wu L."/>
            <person name="Ma J."/>
        </authorList>
    </citation>
    <scope>NUCLEOTIDE SEQUENCE [LARGE SCALE GENOMIC DNA]</scope>
    <source>
        <strain evidence="5">CCUG 58127</strain>
    </source>
</reference>
<dbReference type="RefSeq" id="WP_382404728.1">
    <property type="nucleotide sequence ID" value="NZ_JBHSWH010000001.1"/>
</dbReference>
<feature type="transmembrane region" description="Helical" evidence="2">
    <location>
        <begin position="145"/>
        <end position="162"/>
    </location>
</feature>
<feature type="region of interest" description="Disordered" evidence="1">
    <location>
        <begin position="1"/>
        <end position="23"/>
    </location>
</feature>
<dbReference type="Proteomes" id="UP001596298">
    <property type="component" value="Unassembled WGS sequence"/>
</dbReference>
<dbReference type="InterPro" id="IPR000326">
    <property type="entry name" value="PAP2/HPO"/>
</dbReference>
<dbReference type="InterPro" id="IPR036938">
    <property type="entry name" value="PAP2/HPO_sf"/>
</dbReference>
<organism evidence="4 5">
    <name type="scientific">Flexivirga alba</name>
    <dbReference type="NCBI Taxonomy" id="702742"/>
    <lineage>
        <taxon>Bacteria</taxon>
        <taxon>Bacillati</taxon>
        <taxon>Actinomycetota</taxon>
        <taxon>Actinomycetes</taxon>
        <taxon>Micrococcales</taxon>
        <taxon>Dermacoccaceae</taxon>
        <taxon>Flexivirga</taxon>
    </lineage>
</organism>
<evidence type="ECO:0000313" key="4">
    <source>
        <dbReference type="EMBL" id="MFC6708067.1"/>
    </source>
</evidence>
<comment type="caution">
    <text evidence="4">The sequence shown here is derived from an EMBL/GenBank/DDBJ whole genome shotgun (WGS) entry which is preliminary data.</text>
</comment>
<evidence type="ECO:0000256" key="2">
    <source>
        <dbReference type="SAM" id="Phobius"/>
    </source>
</evidence>
<sequence>MTTASMTPVRREQERPWQPGPGSAAHSRMPVWVHAIVMAAAAIIGLVVVVRYAIHSVRGFGFDDRMMHSLGTTPDAWSRILDVLGLVTDAGVALALAACVVVAVLQRRWAVAVAAGVLIAGANITTQVLKYQVLQSVSPPNTLPSGHTTVGLSLALAAVVVASHRWRPLVTAGAATLAAFIGAGTVSAHWHRPGDVLAAGMVCLGWAAVALAIAGGLQRRTPRGRHPGLLAVSSLVGVVLAGLAVVAIGVRPSFGIHDLPLAIVTLGLLGAMFAVVVGWVSVAVDRTVA</sequence>
<proteinExistence type="predicted"/>